<feature type="domain" description="Major facilitator superfamily (MFS) profile" evidence="7">
    <location>
        <begin position="1"/>
        <end position="323"/>
    </location>
</feature>
<dbReference type="EMBL" id="BART01006887">
    <property type="protein sequence ID" value="GAG71212.1"/>
    <property type="molecule type" value="Genomic_DNA"/>
</dbReference>
<feature type="transmembrane region" description="Helical" evidence="6">
    <location>
        <begin position="69"/>
        <end position="88"/>
    </location>
</feature>
<dbReference type="PANTHER" id="PTHR43385">
    <property type="entry name" value="RIBOFLAVIN TRANSPORTER RIBJ"/>
    <property type="match status" value="1"/>
</dbReference>
<feature type="transmembrane region" description="Helical" evidence="6">
    <location>
        <begin position="152"/>
        <end position="175"/>
    </location>
</feature>
<name>X1AP92_9ZZZZ</name>
<dbReference type="PROSITE" id="PS50850">
    <property type="entry name" value="MFS"/>
    <property type="match status" value="1"/>
</dbReference>
<feature type="transmembrane region" description="Helical" evidence="6">
    <location>
        <begin position="215"/>
        <end position="236"/>
    </location>
</feature>
<dbReference type="AlphaFoldDB" id="X1AP92"/>
<feature type="transmembrane region" description="Helical" evidence="6">
    <location>
        <begin position="94"/>
        <end position="114"/>
    </location>
</feature>
<feature type="transmembrane region" description="Helical" evidence="6">
    <location>
        <begin position="40"/>
        <end position="57"/>
    </location>
</feature>
<dbReference type="PANTHER" id="PTHR43385:SF1">
    <property type="entry name" value="RIBOFLAVIN TRANSPORTER RIBJ"/>
    <property type="match status" value="1"/>
</dbReference>
<evidence type="ECO:0000256" key="4">
    <source>
        <dbReference type="ARBA" id="ARBA00022989"/>
    </source>
</evidence>
<proteinExistence type="predicted"/>
<dbReference type="InterPro" id="IPR036259">
    <property type="entry name" value="MFS_trans_sf"/>
</dbReference>
<evidence type="ECO:0000256" key="3">
    <source>
        <dbReference type="ARBA" id="ARBA00022692"/>
    </source>
</evidence>
<feature type="transmembrane region" description="Helical" evidence="6">
    <location>
        <begin position="287"/>
        <end position="305"/>
    </location>
</feature>
<comment type="caution">
    <text evidence="8">The sequence shown here is derived from an EMBL/GenBank/DDBJ whole genome shotgun (WGS) entry which is preliminary data.</text>
</comment>
<keyword evidence="2" id="KW-0813">Transport</keyword>
<feature type="transmembrane region" description="Helical" evidence="6">
    <location>
        <begin position="248"/>
        <end position="275"/>
    </location>
</feature>
<accession>X1AP92</accession>
<dbReference type="Gene3D" id="1.20.1250.20">
    <property type="entry name" value="MFS general substrate transporter like domains"/>
    <property type="match status" value="1"/>
</dbReference>
<gene>
    <name evidence="8" type="ORF">S01H4_15718</name>
</gene>
<evidence type="ECO:0000256" key="1">
    <source>
        <dbReference type="ARBA" id="ARBA00004141"/>
    </source>
</evidence>
<dbReference type="InterPro" id="IPR052983">
    <property type="entry name" value="MFS_Riboflavin_Transporter"/>
</dbReference>
<evidence type="ECO:0000256" key="5">
    <source>
        <dbReference type="ARBA" id="ARBA00023136"/>
    </source>
</evidence>
<feature type="non-terminal residue" evidence="8">
    <location>
        <position position="1"/>
    </location>
</feature>
<dbReference type="Pfam" id="PF07690">
    <property type="entry name" value="MFS_1"/>
    <property type="match status" value="1"/>
</dbReference>
<evidence type="ECO:0000259" key="7">
    <source>
        <dbReference type="PROSITE" id="PS50850"/>
    </source>
</evidence>
<organism evidence="8">
    <name type="scientific">marine sediment metagenome</name>
    <dbReference type="NCBI Taxonomy" id="412755"/>
    <lineage>
        <taxon>unclassified sequences</taxon>
        <taxon>metagenomes</taxon>
        <taxon>ecological metagenomes</taxon>
    </lineage>
</organism>
<feature type="transmembrane region" description="Helical" evidence="6">
    <location>
        <begin position="126"/>
        <end position="146"/>
    </location>
</feature>
<sequence>RWIVVIGAIMIQLALGSIYSWGTLTVFISPYLSEIKELTVFIFGIGLLSFAITMIFAGKLQQKYGPRNIAILGGILMGGGVIISAFMTTFIGLFITYGIIFGAGIGFGYVCPIAAAGKWFPDKKGFINGIAVAGFGAGSFIFNYVIKALSNNIPLMFIILGMVYLILIIGGAFTLSNPPEGWKPEGWIPPAPSEKSGISGLEFERGQTIKLPQFWMLWATFILSAISGLMVIGSYAAFAKTVDAVDDFIYVIGTADFVLIGSLAALFNGLGRIVWGKMADIITYKRAMLLMFISQAILLFIYFTTRFNEIYFLLMTCAIYFCF</sequence>
<protein>
    <recommendedName>
        <fullName evidence="7">Major facilitator superfamily (MFS) profile domain-containing protein</fullName>
    </recommendedName>
</protein>
<dbReference type="InterPro" id="IPR011701">
    <property type="entry name" value="MFS"/>
</dbReference>
<dbReference type="GO" id="GO:0022857">
    <property type="term" value="F:transmembrane transporter activity"/>
    <property type="evidence" value="ECO:0007669"/>
    <property type="project" value="InterPro"/>
</dbReference>
<keyword evidence="3 6" id="KW-0812">Transmembrane</keyword>
<comment type="subcellular location">
    <subcellularLocation>
        <location evidence="1">Membrane</location>
        <topology evidence="1">Multi-pass membrane protein</topology>
    </subcellularLocation>
</comment>
<evidence type="ECO:0000313" key="8">
    <source>
        <dbReference type="EMBL" id="GAG71212.1"/>
    </source>
</evidence>
<keyword evidence="5 6" id="KW-0472">Membrane</keyword>
<dbReference type="InterPro" id="IPR020846">
    <property type="entry name" value="MFS_dom"/>
</dbReference>
<evidence type="ECO:0000256" key="2">
    <source>
        <dbReference type="ARBA" id="ARBA00022448"/>
    </source>
</evidence>
<evidence type="ECO:0000256" key="6">
    <source>
        <dbReference type="SAM" id="Phobius"/>
    </source>
</evidence>
<dbReference type="SUPFAM" id="SSF103473">
    <property type="entry name" value="MFS general substrate transporter"/>
    <property type="match status" value="1"/>
</dbReference>
<reference evidence="8" key="1">
    <citation type="journal article" date="2014" name="Front. Microbiol.">
        <title>High frequency of phylogenetically diverse reductive dehalogenase-homologous genes in deep subseafloor sedimentary metagenomes.</title>
        <authorList>
            <person name="Kawai M."/>
            <person name="Futagami T."/>
            <person name="Toyoda A."/>
            <person name="Takaki Y."/>
            <person name="Nishi S."/>
            <person name="Hori S."/>
            <person name="Arai W."/>
            <person name="Tsubouchi T."/>
            <person name="Morono Y."/>
            <person name="Uchiyama I."/>
            <person name="Ito T."/>
            <person name="Fujiyama A."/>
            <person name="Inagaki F."/>
            <person name="Takami H."/>
        </authorList>
    </citation>
    <scope>NUCLEOTIDE SEQUENCE</scope>
    <source>
        <strain evidence="8">Expedition CK06-06</strain>
    </source>
</reference>
<keyword evidence="4 6" id="KW-1133">Transmembrane helix</keyword>
<dbReference type="GO" id="GO:0016020">
    <property type="term" value="C:membrane"/>
    <property type="evidence" value="ECO:0007669"/>
    <property type="project" value="UniProtKB-SubCell"/>
</dbReference>